<dbReference type="InterPro" id="IPR012908">
    <property type="entry name" value="PGAP1-ab_dom-like"/>
</dbReference>
<dbReference type="RefSeq" id="WP_346761754.1">
    <property type="nucleotide sequence ID" value="NZ_JAUJEB010000009.1"/>
</dbReference>
<dbReference type="EMBL" id="JAUJEB010000009">
    <property type="protein sequence ID" value="MDN5216415.1"/>
    <property type="molecule type" value="Genomic_DNA"/>
</dbReference>
<dbReference type="Gene3D" id="3.40.50.1820">
    <property type="entry name" value="alpha/beta hydrolase"/>
    <property type="match status" value="1"/>
</dbReference>
<dbReference type="SUPFAM" id="SSF53474">
    <property type="entry name" value="alpha/beta-Hydrolases"/>
    <property type="match status" value="1"/>
</dbReference>
<proteinExistence type="predicted"/>
<evidence type="ECO:0000313" key="3">
    <source>
        <dbReference type="Proteomes" id="UP001172083"/>
    </source>
</evidence>
<evidence type="ECO:0000259" key="1">
    <source>
        <dbReference type="Pfam" id="PF07819"/>
    </source>
</evidence>
<dbReference type="GO" id="GO:0016787">
    <property type="term" value="F:hydrolase activity"/>
    <property type="evidence" value="ECO:0007669"/>
    <property type="project" value="UniProtKB-KW"/>
</dbReference>
<dbReference type="Proteomes" id="UP001172083">
    <property type="component" value="Unassembled WGS sequence"/>
</dbReference>
<keyword evidence="3" id="KW-1185">Reference proteome</keyword>
<keyword evidence="2" id="KW-0378">Hydrolase</keyword>
<accession>A0ABT8LF57</accession>
<reference evidence="2" key="1">
    <citation type="submission" date="2023-06" db="EMBL/GenBank/DDBJ databases">
        <title>Genomic of Agaribacillus aureum.</title>
        <authorList>
            <person name="Wang G."/>
        </authorList>
    </citation>
    <scope>NUCLEOTIDE SEQUENCE</scope>
    <source>
        <strain evidence="2">BMA12</strain>
    </source>
</reference>
<comment type="caution">
    <text evidence="2">The sequence shown here is derived from an EMBL/GenBank/DDBJ whole genome shotgun (WGS) entry which is preliminary data.</text>
</comment>
<name>A0ABT8LF57_9BACT</name>
<protein>
    <submittedName>
        <fullName evidence="2">Alpha/beta hydrolase</fullName>
    </submittedName>
</protein>
<sequence>MFLFKRKKPNKVVIFIHGLENKPPKKLLRKWYLKSIEEGFLKYGYEFCHFDFEVVYWADLLYTEPLDPLIKDNDHPLYLDEPYHPSVASNTDAAGDSFKRKIFDRFEKFIDGFFLSKNSLINVEYIFDWVASRTFKDLHVYYRKNVSVDKKSEESAKKIIRRRLKKVLTHHKDQKILLIAHSMGSIVAYDVLTFMAPEINIHTLITVGSPLGLPMIKREIFKEFERDYTTHTKLPTPENIINAWQNLADLDDNVAINYNLEDDYTINSRGVGPQDKLIKNDYEYNGRKNPHKSFGYLRTNELISILQAFLNEEEPTFINRLADYWKDLVHRD</sequence>
<feature type="domain" description="GPI inositol-deacylase PGAP1-like alpha/beta" evidence="1">
    <location>
        <begin position="158"/>
        <end position="226"/>
    </location>
</feature>
<organism evidence="2 3">
    <name type="scientific">Agaribacillus aureus</name>
    <dbReference type="NCBI Taxonomy" id="3051825"/>
    <lineage>
        <taxon>Bacteria</taxon>
        <taxon>Pseudomonadati</taxon>
        <taxon>Bacteroidota</taxon>
        <taxon>Cytophagia</taxon>
        <taxon>Cytophagales</taxon>
        <taxon>Splendidivirgaceae</taxon>
        <taxon>Agaribacillus</taxon>
    </lineage>
</organism>
<dbReference type="Pfam" id="PF07819">
    <property type="entry name" value="PGAP1"/>
    <property type="match status" value="1"/>
</dbReference>
<gene>
    <name evidence="2" type="ORF">QQ020_30385</name>
</gene>
<dbReference type="InterPro" id="IPR029058">
    <property type="entry name" value="AB_hydrolase_fold"/>
</dbReference>
<evidence type="ECO:0000313" key="2">
    <source>
        <dbReference type="EMBL" id="MDN5216415.1"/>
    </source>
</evidence>